<dbReference type="PRINTS" id="PR00132">
    <property type="entry name" value="GLHYDRLASE2"/>
</dbReference>
<dbReference type="PROSITE" id="PS51257">
    <property type="entry name" value="PROKAR_LIPOPROTEIN"/>
    <property type="match status" value="1"/>
</dbReference>
<dbReference type="PATRIC" id="fig|28229.4.peg.3579"/>
<dbReference type="GO" id="GO:0030246">
    <property type="term" value="F:carbohydrate binding"/>
    <property type="evidence" value="ECO:0007669"/>
    <property type="project" value="InterPro"/>
</dbReference>
<dbReference type="InterPro" id="IPR014718">
    <property type="entry name" value="GH-type_carb-bd"/>
</dbReference>
<dbReference type="InterPro" id="IPR036156">
    <property type="entry name" value="Beta-gal/glucu_dom_sf"/>
</dbReference>
<dbReference type="InterPro" id="IPR023230">
    <property type="entry name" value="Glyco_hydro_2_CS"/>
</dbReference>
<evidence type="ECO:0000313" key="11">
    <source>
        <dbReference type="Proteomes" id="UP000029843"/>
    </source>
</evidence>
<dbReference type="SUPFAM" id="SSF49303">
    <property type="entry name" value="beta-Galactosidase/glucuronidase domain"/>
    <property type="match status" value="2"/>
</dbReference>
<dbReference type="InterPro" id="IPR006103">
    <property type="entry name" value="Glyco_hydro_2_cat"/>
</dbReference>
<dbReference type="PROSITE" id="PS00608">
    <property type="entry name" value="GLYCOSYL_HYDROL_F2_2"/>
    <property type="match status" value="1"/>
</dbReference>
<dbReference type="SUPFAM" id="SSF49785">
    <property type="entry name" value="Galactose-binding domain-like"/>
    <property type="match status" value="1"/>
</dbReference>
<keyword evidence="8" id="KW-0732">Signal</keyword>
<organism evidence="10 11">
    <name type="scientific">Colwellia psychrerythraea</name>
    <name type="common">Vibrio psychroerythus</name>
    <dbReference type="NCBI Taxonomy" id="28229"/>
    <lineage>
        <taxon>Bacteria</taxon>
        <taxon>Pseudomonadati</taxon>
        <taxon>Pseudomonadota</taxon>
        <taxon>Gammaproteobacteria</taxon>
        <taxon>Alteromonadales</taxon>
        <taxon>Colwelliaceae</taxon>
        <taxon>Colwellia</taxon>
    </lineage>
</organism>
<accession>A0A099KFI6</accession>
<dbReference type="Pfam" id="PF02837">
    <property type="entry name" value="Glyco_hydro_2_N"/>
    <property type="match status" value="1"/>
</dbReference>
<evidence type="ECO:0000256" key="2">
    <source>
        <dbReference type="ARBA" id="ARBA00007401"/>
    </source>
</evidence>
<dbReference type="AlphaFoldDB" id="A0A099KFI6"/>
<dbReference type="InterPro" id="IPR050347">
    <property type="entry name" value="Bact_Beta-galactosidase"/>
</dbReference>
<dbReference type="GO" id="GO:0009341">
    <property type="term" value="C:beta-galactosidase complex"/>
    <property type="evidence" value="ECO:0007669"/>
    <property type="project" value="InterPro"/>
</dbReference>
<sequence length="1041" mass="117561">MKRCYTVMLLSLLALQGCILSQGPEPSDLKPELENPAVVGINKLPARASFFAFESETLAKANNKHQSKNFLSLNGLWKFNWVRDPSDRPENFYQVAFNDSSWPELAVPANWELNGYGIPIYVNPSFPFNMDNPTPPDIPNGYNPVGSYRKTVTLSEQWQGQNIYIHLGAVKSAFYIWVNGKQVGYSQGSKLPAEFDITQFVHPGENIIALEVYRWSDGSYLEAQDFWRISGIERDVYLYATPKSQIKDYTVTAALDTSYKDGLFDLALDFSELASQTATVSVQLADLHGQTLYTASKPANDNSHFNHTITDVAQWSAEHPNLYNLQITLAEGDNTLQVIRSKVGFRTSEIRGGQLLINGKPVLLKGVNRHEHDPITGHVISEASMIEDIKLMKQNNINAVRTSHYPNDPRWYELTDQYGLYVVDEANVESHGLGYGERSLAKKKAWQHAHLERIERMFERDKNHPSIIIWSLGNEAGDGVNFQAAYQWMKHQDKTRPVQYERAEEAAHTDLVVPMYSRVEQLIEYAQSKPYRPLIMCEYAHAMGNSMGNLTDYWDTIREYPSLQGGFIWDWVDQGLLVQENGERYFAYGGDFGPEGTPSDNNFLNNGLVMPDRRPSPALEEVKKVYQNIWLRMTDQSSKQFELHNEFTFTDLSSVALHWQVIANGVVVEQGIIEELSSEPSTKTTITIPFSTEMKAGVEYFINASFKLKGAQPFLAIAHELAKDQIALSNPHATIVGEQGQHSEGLLSFDKSKATITGHNGAERFTVRFNLESGALDSYTIADNELMLKPLVPNFWRPITDNDYGAGIHNKLGIWRDAWKNARLTDFNWISVSDNKIIAKADYQLLAGANYSSTYSIYADGMVEVDNSFTVGTAKALPVLPKFGMTMQLPATFTQLKWYGRGPHESYFDRKLSALVGIYQSTVAEQYHPYIRPQEVGNKTDVRWLEITNEEGFGLAIEGEGLLNMSALNYTLAELGLGADNIKKQKHAGQIHARDLVELDIDHQQMGLGSIDSWRSWPMKKYLLPAKSYQYTFRLRAISVK</sequence>
<dbReference type="FunFam" id="3.20.20.80:FF:000121">
    <property type="entry name" value="Beta-galactosidase"/>
    <property type="match status" value="1"/>
</dbReference>
<dbReference type="InterPro" id="IPR032312">
    <property type="entry name" value="LacZ_4"/>
</dbReference>
<dbReference type="SUPFAM" id="SSF51445">
    <property type="entry name" value="(Trans)glycosidases"/>
    <property type="match status" value="1"/>
</dbReference>
<dbReference type="InterPro" id="IPR011013">
    <property type="entry name" value="Gal_mutarotase_sf_dom"/>
</dbReference>
<dbReference type="SUPFAM" id="SSF74650">
    <property type="entry name" value="Galactose mutarotase-like"/>
    <property type="match status" value="1"/>
</dbReference>
<dbReference type="Gene3D" id="2.70.98.10">
    <property type="match status" value="1"/>
</dbReference>
<evidence type="ECO:0000256" key="7">
    <source>
        <dbReference type="RuleBase" id="RU361154"/>
    </source>
</evidence>
<dbReference type="PANTHER" id="PTHR46323">
    <property type="entry name" value="BETA-GALACTOSIDASE"/>
    <property type="match status" value="1"/>
</dbReference>
<dbReference type="InterPro" id="IPR006101">
    <property type="entry name" value="Glyco_hydro_2"/>
</dbReference>
<dbReference type="SMART" id="SM01038">
    <property type="entry name" value="Bgal_small_N"/>
    <property type="match status" value="1"/>
</dbReference>
<proteinExistence type="inferred from homology"/>
<comment type="catalytic activity">
    <reaction evidence="1 7">
        <text>Hydrolysis of terminal non-reducing beta-D-galactose residues in beta-D-galactosides.</text>
        <dbReference type="EC" id="3.2.1.23"/>
    </reaction>
</comment>
<keyword evidence="4 7" id="KW-0378">Hydrolase</keyword>
<dbReference type="GO" id="GO:0004565">
    <property type="term" value="F:beta-galactosidase activity"/>
    <property type="evidence" value="ECO:0007669"/>
    <property type="project" value="UniProtKB-EC"/>
</dbReference>
<comment type="similarity">
    <text evidence="2 7">Belongs to the glycosyl hydrolase 2 family.</text>
</comment>
<evidence type="ECO:0000256" key="4">
    <source>
        <dbReference type="ARBA" id="ARBA00022801"/>
    </source>
</evidence>
<dbReference type="PROSITE" id="PS00719">
    <property type="entry name" value="GLYCOSYL_HYDROL_F2_1"/>
    <property type="match status" value="1"/>
</dbReference>
<dbReference type="EC" id="3.2.1.23" evidence="3 7"/>
<evidence type="ECO:0000256" key="5">
    <source>
        <dbReference type="ARBA" id="ARBA00023295"/>
    </source>
</evidence>
<dbReference type="EMBL" id="JQED01000047">
    <property type="protein sequence ID" value="KGJ88393.1"/>
    <property type="molecule type" value="Genomic_DNA"/>
</dbReference>
<dbReference type="InterPro" id="IPR017853">
    <property type="entry name" value="GH"/>
</dbReference>
<dbReference type="InterPro" id="IPR006102">
    <property type="entry name" value="Ig-like_GH2"/>
</dbReference>
<dbReference type="InterPro" id="IPR023232">
    <property type="entry name" value="Glyco_hydro_2_AS"/>
</dbReference>
<reference evidence="10 11" key="1">
    <citation type="submission" date="2014-08" db="EMBL/GenBank/DDBJ databases">
        <title>Genomic and Phenotypic Diversity of Colwellia psychrerythraea strains from Disparate Marine Basins.</title>
        <authorList>
            <person name="Techtmann S.M."/>
            <person name="Stelling S.C."/>
            <person name="Utturkar S.M."/>
            <person name="Alshibli N."/>
            <person name="Harris A."/>
            <person name="Brown S.D."/>
            <person name="Hazen T.C."/>
        </authorList>
    </citation>
    <scope>NUCLEOTIDE SEQUENCE [LARGE SCALE GENOMIC DNA]</scope>
    <source>
        <strain evidence="10 11">ND2E</strain>
    </source>
</reference>
<gene>
    <name evidence="10" type="ORF">ND2E_4229</name>
</gene>
<feature type="signal peptide" evidence="8">
    <location>
        <begin position="1"/>
        <end position="21"/>
    </location>
</feature>
<protein>
    <recommendedName>
        <fullName evidence="3 7">Beta-galactosidase</fullName>
        <ecNumber evidence="3 7">3.2.1.23</ecNumber>
    </recommendedName>
    <alternativeName>
        <fullName evidence="6 7">Lactase</fullName>
    </alternativeName>
</protein>
<dbReference type="InterPro" id="IPR013783">
    <property type="entry name" value="Ig-like_fold"/>
</dbReference>
<dbReference type="Gene3D" id="2.60.120.260">
    <property type="entry name" value="Galactose-binding domain-like"/>
    <property type="match status" value="1"/>
</dbReference>
<feature type="domain" description="Beta galactosidase small chain/" evidence="9">
    <location>
        <begin position="761"/>
        <end position="1036"/>
    </location>
</feature>
<evidence type="ECO:0000313" key="10">
    <source>
        <dbReference type="EMBL" id="KGJ88393.1"/>
    </source>
</evidence>
<dbReference type="Proteomes" id="UP000029843">
    <property type="component" value="Unassembled WGS sequence"/>
</dbReference>
<dbReference type="PANTHER" id="PTHR46323:SF2">
    <property type="entry name" value="BETA-GALACTOSIDASE"/>
    <property type="match status" value="1"/>
</dbReference>
<dbReference type="Pfam" id="PF00703">
    <property type="entry name" value="Glyco_hydro_2"/>
    <property type="match status" value="1"/>
</dbReference>
<dbReference type="InterPro" id="IPR008979">
    <property type="entry name" value="Galactose-bd-like_sf"/>
</dbReference>
<dbReference type="Pfam" id="PF02836">
    <property type="entry name" value="Glyco_hydro_2_C"/>
    <property type="match status" value="1"/>
</dbReference>
<comment type="caution">
    <text evidence="10">The sequence shown here is derived from an EMBL/GenBank/DDBJ whole genome shotgun (WGS) entry which is preliminary data.</text>
</comment>
<dbReference type="GO" id="GO:0005990">
    <property type="term" value="P:lactose catabolic process"/>
    <property type="evidence" value="ECO:0007669"/>
    <property type="project" value="TreeGrafter"/>
</dbReference>
<dbReference type="InterPro" id="IPR006104">
    <property type="entry name" value="Glyco_hydro_2_N"/>
</dbReference>
<name>A0A099KFI6_COLPS</name>
<keyword evidence="5 7" id="KW-0326">Glycosidase</keyword>
<evidence type="ECO:0000256" key="1">
    <source>
        <dbReference type="ARBA" id="ARBA00001412"/>
    </source>
</evidence>
<dbReference type="Gene3D" id="2.60.40.10">
    <property type="entry name" value="Immunoglobulins"/>
    <property type="match status" value="2"/>
</dbReference>
<evidence type="ECO:0000256" key="6">
    <source>
        <dbReference type="ARBA" id="ARBA00032230"/>
    </source>
</evidence>
<evidence type="ECO:0000259" key="9">
    <source>
        <dbReference type="SMART" id="SM01038"/>
    </source>
</evidence>
<dbReference type="Pfam" id="PF02929">
    <property type="entry name" value="Bgal_small_N"/>
    <property type="match status" value="1"/>
</dbReference>
<dbReference type="Gene3D" id="3.20.20.80">
    <property type="entry name" value="Glycosidases"/>
    <property type="match status" value="1"/>
</dbReference>
<feature type="chain" id="PRO_5001957179" description="Beta-galactosidase" evidence="8">
    <location>
        <begin position="22"/>
        <end position="1041"/>
    </location>
</feature>
<dbReference type="InterPro" id="IPR004199">
    <property type="entry name" value="B-gal_small/dom_5"/>
</dbReference>
<dbReference type="RefSeq" id="WP_033095186.1">
    <property type="nucleotide sequence ID" value="NZ_JQED01000047.1"/>
</dbReference>
<evidence type="ECO:0000256" key="3">
    <source>
        <dbReference type="ARBA" id="ARBA00012756"/>
    </source>
</evidence>
<evidence type="ECO:0000256" key="8">
    <source>
        <dbReference type="SAM" id="SignalP"/>
    </source>
</evidence>
<dbReference type="Pfam" id="PF16353">
    <property type="entry name" value="LacZ_4"/>
    <property type="match status" value="1"/>
</dbReference>